<protein>
    <recommendedName>
        <fullName evidence="3">Ribosome biogenesis protein NSA1</fullName>
    </recommendedName>
</protein>
<evidence type="ECO:0000256" key="2">
    <source>
        <dbReference type="ARBA" id="ARBA00011187"/>
    </source>
</evidence>
<reference evidence="5" key="2">
    <citation type="submission" date="2023-02" db="EMBL/GenBank/DDBJ databases">
        <authorList>
            <consortium name="DOE Joint Genome Institute"/>
            <person name="Mondo S.J."/>
            <person name="Chang Y."/>
            <person name="Wang Y."/>
            <person name="Ahrendt S."/>
            <person name="Andreopoulos W."/>
            <person name="Barry K."/>
            <person name="Beard J."/>
            <person name="Benny G.L."/>
            <person name="Blankenship S."/>
            <person name="Bonito G."/>
            <person name="Cuomo C."/>
            <person name="Desiro A."/>
            <person name="Gervers K.A."/>
            <person name="Hundley H."/>
            <person name="Kuo A."/>
            <person name="LaButti K."/>
            <person name="Lang B.F."/>
            <person name="Lipzen A."/>
            <person name="O'Donnell K."/>
            <person name="Pangilinan J."/>
            <person name="Reynolds N."/>
            <person name="Sandor L."/>
            <person name="Smith M.W."/>
            <person name="Tsang A."/>
            <person name="Grigoriev I.V."/>
            <person name="Stajich J.E."/>
            <person name="Spatafora J.W."/>
        </authorList>
    </citation>
    <scope>NUCLEOTIDE SEQUENCE</scope>
    <source>
        <strain evidence="5">RSA 2281</strain>
    </source>
</reference>
<dbReference type="PANTHER" id="PTHR16038:SF4">
    <property type="entry name" value="WD REPEAT-CONTAINING PROTEIN 74"/>
    <property type="match status" value="1"/>
</dbReference>
<dbReference type="InterPro" id="IPR037379">
    <property type="entry name" value="WDR74/Nsa1"/>
</dbReference>
<dbReference type="Proteomes" id="UP001209540">
    <property type="component" value="Unassembled WGS sequence"/>
</dbReference>
<dbReference type="CDD" id="cd22857">
    <property type="entry name" value="WDR74"/>
    <property type="match status" value="1"/>
</dbReference>
<feature type="region of interest" description="Disordered" evidence="4">
    <location>
        <begin position="372"/>
        <end position="408"/>
    </location>
</feature>
<comment type="similarity">
    <text evidence="1">Belongs to the NSA1 family.</text>
</comment>
<accession>A0AAD5K7W9</accession>
<dbReference type="InterPro" id="IPR036322">
    <property type="entry name" value="WD40_repeat_dom_sf"/>
</dbReference>
<dbReference type="Gene3D" id="2.130.10.10">
    <property type="entry name" value="YVTN repeat-like/Quinoprotein amine dehydrogenase"/>
    <property type="match status" value="1"/>
</dbReference>
<dbReference type="GO" id="GO:0042273">
    <property type="term" value="P:ribosomal large subunit biogenesis"/>
    <property type="evidence" value="ECO:0007669"/>
    <property type="project" value="InterPro"/>
</dbReference>
<evidence type="ECO:0000256" key="4">
    <source>
        <dbReference type="SAM" id="MobiDB-lite"/>
    </source>
</evidence>
<evidence type="ECO:0000313" key="5">
    <source>
        <dbReference type="EMBL" id="KAI9258956.1"/>
    </source>
</evidence>
<feature type="region of interest" description="Disordered" evidence="4">
    <location>
        <begin position="15"/>
        <end position="44"/>
    </location>
</feature>
<dbReference type="GO" id="GO:0005730">
    <property type="term" value="C:nucleolus"/>
    <property type="evidence" value="ECO:0007669"/>
    <property type="project" value="InterPro"/>
</dbReference>
<proteinExistence type="inferred from homology"/>
<reference evidence="5" key="1">
    <citation type="journal article" date="2022" name="IScience">
        <title>Evolution of zygomycete secretomes and the origins of terrestrial fungal ecologies.</title>
        <authorList>
            <person name="Chang Y."/>
            <person name="Wang Y."/>
            <person name="Mondo S."/>
            <person name="Ahrendt S."/>
            <person name="Andreopoulos W."/>
            <person name="Barry K."/>
            <person name="Beard J."/>
            <person name="Benny G.L."/>
            <person name="Blankenship S."/>
            <person name="Bonito G."/>
            <person name="Cuomo C."/>
            <person name="Desiro A."/>
            <person name="Gervers K.A."/>
            <person name="Hundley H."/>
            <person name="Kuo A."/>
            <person name="LaButti K."/>
            <person name="Lang B.F."/>
            <person name="Lipzen A."/>
            <person name="O'Donnell K."/>
            <person name="Pangilinan J."/>
            <person name="Reynolds N."/>
            <person name="Sandor L."/>
            <person name="Smith M.E."/>
            <person name="Tsang A."/>
            <person name="Grigoriev I.V."/>
            <person name="Stajich J.E."/>
            <person name="Spatafora J.W."/>
        </authorList>
    </citation>
    <scope>NUCLEOTIDE SEQUENCE</scope>
    <source>
        <strain evidence="5">RSA 2281</strain>
    </source>
</reference>
<dbReference type="PANTHER" id="PTHR16038">
    <property type="entry name" value="NOP SEVEN ASSOCIATED PROTEIN 1"/>
    <property type="match status" value="1"/>
</dbReference>
<evidence type="ECO:0000256" key="1">
    <source>
        <dbReference type="ARBA" id="ARBA00007861"/>
    </source>
</evidence>
<dbReference type="AlphaFoldDB" id="A0AAD5K7W9"/>
<feature type="compositionally biased region" description="Acidic residues" evidence="4">
    <location>
        <begin position="378"/>
        <end position="390"/>
    </location>
</feature>
<dbReference type="InterPro" id="IPR015943">
    <property type="entry name" value="WD40/YVTN_repeat-like_dom_sf"/>
</dbReference>
<dbReference type="GO" id="GO:0030687">
    <property type="term" value="C:preribosome, large subunit precursor"/>
    <property type="evidence" value="ECO:0007669"/>
    <property type="project" value="TreeGrafter"/>
</dbReference>
<evidence type="ECO:0000313" key="6">
    <source>
        <dbReference type="Proteomes" id="UP001209540"/>
    </source>
</evidence>
<comment type="subunit">
    <text evidence="2">Component of the pre-66S ribosomal particle.</text>
</comment>
<evidence type="ECO:0000256" key="3">
    <source>
        <dbReference type="ARBA" id="ARBA00014234"/>
    </source>
</evidence>
<sequence>MRIITGDETGLVKSVVFPPKVEEPKRRSKKVKQDQEGEDEKKKNEPTMILNKFGVIDKNEGVQKLCWGELNGKRHIVVARKSGKIQYLDVETGHIEREYRDENVNKESHFVGLHATEKYLITCTTSGHLSYTLLSSYNPKDTNNKTTCISSTLGPDLYVMRVHPARPHLFATGGKENDLKVYDANLLMKEKEEEKKKALVFQAKNVKNDMLDLRVKVWIHDLHFLNEEGTRIVTATHYHQVRVYETKKQRRPVSDFDVGKNPLLTLHIGVDFDHVIYTDTMSTVATVDLRRGTVGSHYKGFTGSVSDVFVTPQPSFNDDDDNKKMTKPFLTSVSLDRFLRVHEMSTQFRRIEQKVYLKQRMTAVLVDETFEFPKDEGKEQEDQEENEMWDAMETVADSDKSKSKRKRA</sequence>
<dbReference type="EMBL" id="JAIXMP010000018">
    <property type="protein sequence ID" value="KAI9258956.1"/>
    <property type="molecule type" value="Genomic_DNA"/>
</dbReference>
<feature type="compositionally biased region" description="Basic and acidic residues" evidence="4">
    <location>
        <begin position="20"/>
        <end position="44"/>
    </location>
</feature>
<comment type="caution">
    <text evidence="5">The sequence shown here is derived from an EMBL/GenBank/DDBJ whole genome shotgun (WGS) entry which is preliminary data.</text>
</comment>
<name>A0AAD5K7W9_9FUNG</name>
<gene>
    <name evidence="5" type="ORF">BDA99DRAFT_514613</name>
</gene>
<dbReference type="SUPFAM" id="SSF50978">
    <property type="entry name" value="WD40 repeat-like"/>
    <property type="match status" value="1"/>
</dbReference>
<organism evidence="5 6">
    <name type="scientific">Phascolomyces articulosus</name>
    <dbReference type="NCBI Taxonomy" id="60185"/>
    <lineage>
        <taxon>Eukaryota</taxon>
        <taxon>Fungi</taxon>
        <taxon>Fungi incertae sedis</taxon>
        <taxon>Mucoromycota</taxon>
        <taxon>Mucoromycotina</taxon>
        <taxon>Mucoromycetes</taxon>
        <taxon>Mucorales</taxon>
        <taxon>Lichtheimiaceae</taxon>
        <taxon>Phascolomyces</taxon>
    </lineage>
</organism>
<keyword evidence="6" id="KW-1185">Reference proteome</keyword>